<dbReference type="Proteomes" id="UP000008136">
    <property type="component" value="Chromosome"/>
</dbReference>
<dbReference type="RefSeq" id="WP_013683361.1">
    <property type="nucleotide sequence ID" value="NC_015320.1"/>
</dbReference>
<organism evidence="1 2">
    <name type="scientific">Archaeoglobus veneficus (strain DSM 11195 / SNP6)</name>
    <dbReference type="NCBI Taxonomy" id="693661"/>
    <lineage>
        <taxon>Archaea</taxon>
        <taxon>Methanobacteriati</taxon>
        <taxon>Methanobacteriota</taxon>
        <taxon>Archaeoglobi</taxon>
        <taxon>Archaeoglobales</taxon>
        <taxon>Archaeoglobaceae</taxon>
        <taxon>Archaeoglobus</taxon>
    </lineage>
</organism>
<dbReference type="eggNOG" id="arCOG12055">
    <property type="taxonomic scope" value="Archaea"/>
</dbReference>
<evidence type="ECO:0000313" key="1">
    <source>
        <dbReference type="EMBL" id="AEA46689.1"/>
    </source>
</evidence>
<dbReference type="GeneID" id="10393767"/>
<dbReference type="SUPFAM" id="SSF47598">
    <property type="entry name" value="Ribbon-helix-helix"/>
    <property type="match status" value="1"/>
</dbReference>
<keyword evidence="2" id="KW-1185">Reference proteome</keyword>
<dbReference type="EMBL" id="CP002588">
    <property type="protein sequence ID" value="AEA46689.1"/>
    <property type="molecule type" value="Genomic_DNA"/>
</dbReference>
<dbReference type="InterPro" id="IPR010985">
    <property type="entry name" value="Ribbon_hlx_hlx"/>
</dbReference>
<reference evidence="1 2" key="1">
    <citation type="submission" date="2011-03" db="EMBL/GenBank/DDBJ databases">
        <title>The complete genome of Archaeoglobus veneficus SNP6.</title>
        <authorList>
            <consortium name="US DOE Joint Genome Institute (JGI-PGF)"/>
            <person name="Lucas S."/>
            <person name="Copeland A."/>
            <person name="Lapidus A."/>
            <person name="Bruce D."/>
            <person name="Goodwin L."/>
            <person name="Pitluck S."/>
            <person name="Kyrpides N."/>
            <person name="Mavromatis K."/>
            <person name="Pagani I."/>
            <person name="Ivanova N."/>
            <person name="Mikhailova N."/>
            <person name="Lu M."/>
            <person name="Detter J.C."/>
            <person name="Tapia R."/>
            <person name="Han C."/>
            <person name="Land M."/>
            <person name="Hauser L."/>
            <person name="Markowitz V."/>
            <person name="Cheng J.-F."/>
            <person name="Hugenholtz P."/>
            <person name="Woyke T."/>
            <person name="Wu D."/>
            <person name="Spring S."/>
            <person name="Brambilla E."/>
            <person name="Klenk H.-P."/>
            <person name="Eisen J.A."/>
        </authorList>
    </citation>
    <scope>NUCLEOTIDE SEQUENCE [LARGE SCALE GENOMIC DNA]</scope>
    <source>
        <strain>SNP6</strain>
    </source>
</reference>
<dbReference type="AlphaFoldDB" id="F2KR52"/>
<protein>
    <submittedName>
        <fullName evidence="1">Uncharacterized protein</fullName>
    </submittedName>
</protein>
<dbReference type="HOGENOM" id="CLU_210059_0_0_2"/>
<sequence>MSSPKKKDVRQLEIPENLAKKAEIVAKKHGYVSLTEFVRDATRRRIEELEAKAEMEGGA</sequence>
<dbReference type="STRING" id="693661.Arcve_0669"/>
<gene>
    <name evidence="1" type="ordered locus">Arcve_0669</name>
</gene>
<dbReference type="KEGG" id="ave:Arcve_0669"/>
<evidence type="ECO:0000313" key="2">
    <source>
        <dbReference type="Proteomes" id="UP000008136"/>
    </source>
</evidence>
<dbReference type="GO" id="GO:0006355">
    <property type="term" value="P:regulation of DNA-templated transcription"/>
    <property type="evidence" value="ECO:0007669"/>
    <property type="project" value="InterPro"/>
</dbReference>
<dbReference type="CDD" id="cd22231">
    <property type="entry name" value="RHH_NikR_HicB-like"/>
    <property type="match status" value="1"/>
</dbReference>
<proteinExistence type="predicted"/>
<accession>F2KR52</accession>
<name>F2KR52_ARCVS</name>